<dbReference type="Proteomes" id="UP000035287">
    <property type="component" value="Chromosome"/>
</dbReference>
<organism evidence="5 6">
    <name type="scientific">Croceicoccus naphthovorans</name>
    <dbReference type="NCBI Taxonomy" id="1348774"/>
    <lineage>
        <taxon>Bacteria</taxon>
        <taxon>Pseudomonadati</taxon>
        <taxon>Pseudomonadota</taxon>
        <taxon>Alphaproteobacteria</taxon>
        <taxon>Sphingomonadales</taxon>
        <taxon>Erythrobacteraceae</taxon>
        <taxon>Croceicoccus</taxon>
    </lineage>
</organism>
<dbReference type="OrthoDB" id="8144963at2"/>
<dbReference type="STRING" id="1348774.AB433_05430"/>
<dbReference type="Gene3D" id="3.90.76.10">
    <property type="entry name" value="Dipeptide-binding Protein, Domain 1"/>
    <property type="match status" value="1"/>
</dbReference>
<keyword evidence="4" id="KW-0732">Signal</keyword>
<dbReference type="InterPro" id="IPR000914">
    <property type="entry name" value="SBP_5_dom"/>
</dbReference>
<dbReference type="KEGG" id="cna:AB433_05430"/>
<name>A0A0G3XDD7_9SPHN</name>
<dbReference type="Gene3D" id="3.40.190.10">
    <property type="entry name" value="Periplasmic binding protein-like II"/>
    <property type="match status" value="1"/>
</dbReference>
<evidence type="ECO:0000256" key="2">
    <source>
        <dbReference type="ARBA" id="ARBA00005695"/>
    </source>
</evidence>
<evidence type="ECO:0000256" key="1">
    <source>
        <dbReference type="ARBA" id="ARBA00004418"/>
    </source>
</evidence>
<dbReference type="InterPro" id="IPR030678">
    <property type="entry name" value="Peptide/Ni-bd"/>
</dbReference>
<dbReference type="FunFam" id="3.90.76.10:FF:000001">
    <property type="entry name" value="Oligopeptide ABC transporter substrate-binding protein"/>
    <property type="match status" value="1"/>
</dbReference>
<comment type="subcellular location">
    <subcellularLocation>
        <location evidence="1">Periplasm</location>
    </subcellularLocation>
</comment>
<evidence type="ECO:0000313" key="6">
    <source>
        <dbReference type="Proteomes" id="UP000035287"/>
    </source>
</evidence>
<dbReference type="SUPFAM" id="SSF53850">
    <property type="entry name" value="Periplasmic binding protein-like II"/>
    <property type="match status" value="1"/>
</dbReference>
<accession>A0A0G3XDD7</accession>
<dbReference type="PANTHER" id="PTHR30290:SF10">
    <property type="entry name" value="PERIPLASMIC OLIGOPEPTIDE-BINDING PROTEIN-RELATED"/>
    <property type="match status" value="1"/>
</dbReference>
<keyword evidence="6" id="KW-1185">Reference proteome</keyword>
<keyword evidence="3" id="KW-0813">Transport</keyword>
<proteinExistence type="inferred from homology"/>
<evidence type="ECO:0000256" key="4">
    <source>
        <dbReference type="ARBA" id="ARBA00022729"/>
    </source>
</evidence>
<protein>
    <submittedName>
        <fullName evidence="5">Uncharacterized protein</fullName>
    </submittedName>
</protein>
<dbReference type="FunFam" id="3.10.105.10:FF:000001">
    <property type="entry name" value="Oligopeptide ABC transporter, oligopeptide-binding protein"/>
    <property type="match status" value="1"/>
</dbReference>
<dbReference type="Pfam" id="PF00496">
    <property type="entry name" value="SBP_bac_5"/>
    <property type="match status" value="1"/>
</dbReference>
<comment type="similarity">
    <text evidence="2">Belongs to the bacterial solute-binding protein 5 family.</text>
</comment>
<dbReference type="Gene3D" id="3.10.105.10">
    <property type="entry name" value="Dipeptide-binding Protein, Domain 3"/>
    <property type="match status" value="1"/>
</dbReference>
<dbReference type="GO" id="GO:0043190">
    <property type="term" value="C:ATP-binding cassette (ABC) transporter complex"/>
    <property type="evidence" value="ECO:0007669"/>
    <property type="project" value="InterPro"/>
</dbReference>
<dbReference type="PROSITE" id="PS51257">
    <property type="entry name" value="PROKAR_LIPOPROTEIN"/>
    <property type="match status" value="1"/>
</dbReference>
<dbReference type="GO" id="GO:0015833">
    <property type="term" value="P:peptide transport"/>
    <property type="evidence" value="ECO:0007669"/>
    <property type="project" value="TreeGrafter"/>
</dbReference>
<dbReference type="EMBL" id="CP011770">
    <property type="protein sequence ID" value="AKM09545.1"/>
    <property type="molecule type" value="Genomic_DNA"/>
</dbReference>
<dbReference type="InterPro" id="IPR039424">
    <property type="entry name" value="SBP_5"/>
</dbReference>
<dbReference type="CDD" id="cd08504">
    <property type="entry name" value="PBP2_OppA"/>
    <property type="match status" value="1"/>
</dbReference>
<dbReference type="PATRIC" id="fig|1348774.3.peg.1141"/>
<dbReference type="RefSeq" id="WP_047820233.1">
    <property type="nucleotide sequence ID" value="NZ_CP011770.1"/>
</dbReference>
<gene>
    <name evidence="5" type="ORF">AB433_05430</name>
</gene>
<sequence>MTLPRPGFRTVTCTLLAAALAACGSGGKEADQAIADKILLVGNEAEPKTLDSQINTGMPEARIVSTLCEGLTQMNATDDTKLAPGAAASWEPNDDFSQWTFHMQPNGKWSDGTPVKAEDFVYSWQRILTPALGAQYAEMLYVIKGAEAFNRGQTTDFGTVGVKALDDMTLQVDLVGPTPFFAELVKHHSFFPVPPKQVQAGGGMADRANDWASGTNFVCNGPFKMKEWSTNKLIEVEKNPNYWDAANVALNGIRFYPIENSQTETAMFMGGQLHITSGLQLGKFPIVQKTNPDELRSDPFLALIYMSFNTTRKPFDDLRVRKALSMTIDRKAIIDNVLKAGQTPATGLVPAALTSYPTSDIVKYDEAEAKKLLAEAGYPGGKGFPPAEILTISNEDNRKLAEIVQGMWRQKLGVEFTIYNQEWKVYLATLESLDFDVSFQAWSADYAYPTTFLDIFTSNSGNNHTGWKNAQFDSLIDQARVAPTEAERMKLLSDSETVLLNDAPVAPLYWPRRNYLVDTRVKGVIPRALSIQSYKDISFE</sequence>
<dbReference type="PIRSF" id="PIRSF002741">
    <property type="entry name" value="MppA"/>
    <property type="match status" value="1"/>
</dbReference>
<dbReference type="AlphaFoldDB" id="A0A0G3XDD7"/>
<dbReference type="GO" id="GO:1904680">
    <property type="term" value="F:peptide transmembrane transporter activity"/>
    <property type="evidence" value="ECO:0007669"/>
    <property type="project" value="TreeGrafter"/>
</dbReference>
<reference evidence="5 6" key="1">
    <citation type="submission" date="2015-06" db="EMBL/GenBank/DDBJ databases">
        <authorList>
            <person name="Zeng Y."/>
            <person name="Huang Y."/>
        </authorList>
    </citation>
    <scope>NUCLEOTIDE SEQUENCE [LARGE SCALE GENOMIC DNA]</scope>
    <source>
        <strain evidence="5 6">PQ-2</strain>
    </source>
</reference>
<dbReference type="PANTHER" id="PTHR30290">
    <property type="entry name" value="PERIPLASMIC BINDING COMPONENT OF ABC TRANSPORTER"/>
    <property type="match status" value="1"/>
</dbReference>
<evidence type="ECO:0000313" key="5">
    <source>
        <dbReference type="EMBL" id="AKM09545.1"/>
    </source>
</evidence>
<dbReference type="GO" id="GO:0030288">
    <property type="term" value="C:outer membrane-bounded periplasmic space"/>
    <property type="evidence" value="ECO:0007669"/>
    <property type="project" value="UniProtKB-ARBA"/>
</dbReference>
<evidence type="ECO:0000256" key="3">
    <source>
        <dbReference type="ARBA" id="ARBA00022448"/>
    </source>
</evidence>